<name>A0A3Q9QVU7_9BACI</name>
<evidence type="ECO:0000256" key="1">
    <source>
        <dbReference type="SAM" id="Phobius"/>
    </source>
</evidence>
<dbReference type="PANTHER" id="PTHR35335">
    <property type="entry name" value="UPF0716 PROTEIN FXSA"/>
    <property type="match status" value="1"/>
</dbReference>
<protein>
    <submittedName>
        <fullName evidence="2">Membrane protein FxsA</fullName>
    </submittedName>
</protein>
<keyword evidence="1" id="KW-0472">Membrane</keyword>
<keyword evidence="3" id="KW-1185">Reference proteome</keyword>
<dbReference type="NCBIfam" id="NF008528">
    <property type="entry name" value="PRK11463.1-2"/>
    <property type="match status" value="1"/>
</dbReference>
<dbReference type="KEGG" id="nmk:CHR53_01380"/>
<dbReference type="Pfam" id="PF04186">
    <property type="entry name" value="FxsA"/>
    <property type="match status" value="1"/>
</dbReference>
<dbReference type="Proteomes" id="UP000282892">
    <property type="component" value="Chromosome"/>
</dbReference>
<dbReference type="AlphaFoldDB" id="A0A3Q9QVU7"/>
<dbReference type="STRING" id="1193713.GCA_001636315_02828"/>
<dbReference type="RefSeq" id="WP_127484548.1">
    <property type="nucleotide sequence ID" value="NZ_CP022572.1"/>
</dbReference>
<gene>
    <name evidence="2" type="ORF">CHR53_01380</name>
</gene>
<dbReference type="GO" id="GO:0016020">
    <property type="term" value="C:membrane"/>
    <property type="evidence" value="ECO:0007669"/>
    <property type="project" value="InterPro"/>
</dbReference>
<keyword evidence="1" id="KW-1133">Transmembrane helix</keyword>
<evidence type="ECO:0000313" key="2">
    <source>
        <dbReference type="EMBL" id="AZU60034.1"/>
    </source>
</evidence>
<sequence>MRYLFLLIVAIPAAEIAVLLLSGKTIGVWPTLLIILATGVLGAYLAKREGLQTIRRAQEQLRHGQIPGSAVLDGICILVGGILLLTPGFITDITGFLMLFPPTRKVFKLFMLNSIRKRIERGNIKIIK</sequence>
<dbReference type="InterPro" id="IPR007313">
    <property type="entry name" value="FxsA"/>
</dbReference>
<evidence type="ECO:0000313" key="3">
    <source>
        <dbReference type="Proteomes" id="UP000282892"/>
    </source>
</evidence>
<keyword evidence="1" id="KW-0812">Transmembrane</keyword>
<reference evidence="2 3" key="1">
    <citation type="submission" date="2017-07" db="EMBL/GenBank/DDBJ databases">
        <title>The complete genome sequence of Bacillus mesonae strain H20-5, an efficient strain improving plant abiotic stress resistance.</title>
        <authorList>
            <person name="Kim S.Y."/>
            <person name="Song H."/>
            <person name="Sang M.K."/>
            <person name="Weon H.-Y."/>
            <person name="Song J."/>
        </authorList>
    </citation>
    <scope>NUCLEOTIDE SEQUENCE [LARGE SCALE GENOMIC DNA]</scope>
    <source>
        <strain evidence="2 3">H20-5</strain>
    </source>
</reference>
<dbReference type="OrthoDB" id="9792788at2"/>
<feature type="transmembrane region" description="Helical" evidence="1">
    <location>
        <begin position="26"/>
        <end position="46"/>
    </location>
</feature>
<accession>A0A3Q9QVU7</accession>
<organism evidence="2 3">
    <name type="scientific">Neobacillus mesonae</name>
    <dbReference type="NCBI Taxonomy" id="1193713"/>
    <lineage>
        <taxon>Bacteria</taxon>
        <taxon>Bacillati</taxon>
        <taxon>Bacillota</taxon>
        <taxon>Bacilli</taxon>
        <taxon>Bacillales</taxon>
        <taxon>Bacillaceae</taxon>
        <taxon>Neobacillus</taxon>
    </lineage>
</organism>
<dbReference type="EMBL" id="CP022572">
    <property type="protein sequence ID" value="AZU60034.1"/>
    <property type="molecule type" value="Genomic_DNA"/>
</dbReference>
<proteinExistence type="predicted"/>
<dbReference type="PANTHER" id="PTHR35335:SF1">
    <property type="entry name" value="UPF0716 PROTEIN FXSA"/>
    <property type="match status" value="1"/>
</dbReference>
<feature type="transmembrane region" description="Helical" evidence="1">
    <location>
        <begin position="66"/>
        <end position="90"/>
    </location>
</feature>